<organism evidence="3 4">
    <name type="scientific">Plakobranchus ocellatus</name>
    <dbReference type="NCBI Taxonomy" id="259542"/>
    <lineage>
        <taxon>Eukaryota</taxon>
        <taxon>Metazoa</taxon>
        <taxon>Spiralia</taxon>
        <taxon>Lophotrochozoa</taxon>
        <taxon>Mollusca</taxon>
        <taxon>Gastropoda</taxon>
        <taxon>Heterobranchia</taxon>
        <taxon>Euthyneura</taxon>
        <taxon>Panpulmonata</taxon>
        <taxon>Sacoglossa</taxon>
        <taxon>Placobranchoidea</taxon>
        <taxon>Plakobranchidae</taxon>
        <taxon>Plakobranchus</taxon>
    </lineage>
</organism>
<sequence length="550" mass="64647">MKKKKKDDDDGVDIDEDDDEDDDDEQKGMHSLYLDNYNFKPCGQHQTYVKDVNRGMCLQIHADPKFFRNCQQAINTCPSPQQILLRFWFPVFHKNLQGFPPKDGRGKHTNRPHRVNDDQRERIQNHISSFRGRLSHYSRHKTRKLYLPSELNIMKMFTLYQEKYSDDSSYDTYRNIFNGEFNISFGYPRTDTCANCDEFVARLKLLDKDLTESPDDASLLRQKGELLAQREVHQRKSETFYERKRSAKAKAKTTENMRAVAFDFQKELYCPNKTSNDVYYRRQLAVHSFNIHDLGSDSVNFYCYDETIGKKGNDAVASMLFKYLLEIVPETVKHIEFFCDSCCGQNKNYTIFRFFYYLVHCLNRFDSIRVTFPERGHSYMECDRDFAIVKTKSDVELPQEWYKVIREARKFPTPYNVHEMSLCDFKDFTNFFKPLFKAMCPFPTRPVKEIIFAIDAPGLATHRSAWNGPFESSVLVLRSVKAQKDFIRAASCEPKQQFCHPLPISDAKHKDLQVLKKFCSPETHSFYDNLPHDGALRDHLHEETEYSDAE</sequence>
<name>A0AAV3ZZ61_9GAST</name>
<dbReference type="InterPro" id="IPR057191">
    <property type="entry name" value="DUF7869"/>
</dbReference>
<protein>
    <recommendedName>
        <fullName evidence="2">DUF7869 domain-containing protein</fullName>
    </recommendedName>
</protein>
<evidence type="ECO:0000259" key="2">
    <source>
        <dbReference type="Pfam" id="PF25273"/>
    </source>
</evidence>
<dbReference type="Pfam" id="PF25273">
    <property type="entry name" value="DUF7869"/>
    <property type="match status" value="1"/>
</dbReference>
<keyword evidence="4" id="KW-1185">Reference proteome</keyword>
<dbReference type="EMBL" id="BLXT01003202">
    <property type="protein sequence ID" value="GFO01206.1"/>
    <property type="molecule type" value="Genomic_DNA"/>
</dbReference>
<dbReference type="PANTHER" id="PTHR10773:SF19">
    <property type="match status" value="1"/>
</dbReference>
<dbReference type="PANTHER" id="PTHR10773">
    <property type="entry name" value="DNA-DIRECTED RNA POLYMERASES I, II, AND III SUBUNIT RPABC2"/>
    <property type="match status" value="1"/>
</dbReference>
<proteinExistence type="predicted"/>
<feature type="region of interest" description="Disordered" evidence="1">
    <location>
        <begin position="1"/>
        <end position="27"/>
    </location>
</feature>
<evidence type="ECO:0000256" key="1">
    <source>
        <dbReference type="SAM" id="MobiDB-lite"/>
    </source>
</evidence>
<gene>
    <name evidence="3" type="ORF">PoB_002771100</name>
</gene>
<feature type="compositionally biased region" description="Acidic residues" evidence="1">
    <location>
        <begin position="9"/>
        <end position="25"/>
    </location>
</feature>
<reference evidence="3 4" key="1">
    <citation type="journal article" date="2021" name="Elife">
        <title>Chloroplast acquisition without the gene transfer in kleptoplastic sea slugs, Plakobranchus ocellatus.</title>
        <authorList>
            <person name="Maeda T."/>
            <person name="Takahashi S."/>
            <person name="Yoshida T."/>
            <person name="Shimamura S."/>
            <person name="Takaki Y."/>
            <person name="Nagai Y."/>
            <person name="Toyoda A."/>
            <person name="Suzuki Y."/>
            <person name="Arimoto A."/>
            <person name="Ishii H."/>
            <person name="Satoh N."/>
            <person name="Nishiyama T."/>
            <person name="Hasebe M."/>
            <person name="Maruyama T."/>
            <person name="Minagawa J."/>
            <person name="Obokata J."/>
            <person name="Shigenobu S."/>
        </authorList>
    </citation>
    <scope>NUCLEOTIDE SEQUENCE [LARGE SCALE GENOMIC DNA]</scope>
</reference>
<comment type="caution">
    <text evidence="3">The sequence shown here is derived from an EMBL/GenBank/DDBJ whole genome shotgun (WGS) entry which is preliminary data.</text>
</comment>
<evidence type="ECO:0000313" key="3">
    <source>
        <dbReference type="EMBL" id="GFO01206.1"/>
    </source>
</evidence>
<dbReference type="Proteomes" id="UP000735302">
    <property type="component" value="Unassembled WGS sequence"/>
</dbReference>
<evidence type="ECO:0000313" key="4">
    <source>
        <dbReference type="Proteomes" id="UP000735302"/>
    </source>
</evidence>
<dbReference type="AlphaFoldDB" id="A0AAV3ZZ61"/>
<accession>A0AAV3ZZ61</accession>
<feature type="domain" description="DUF7869" evidence="2">
    <location>
        <begin position="310"/>
        <end position="436"/>
    </location>
</feature>